<proteinExistence type="predicted"/>
<reference evidence="2 3" key="1">
    <citation type="submission" date="2021-11" db="EMBL/GenBank/DDBJ databases">
        <title>Black yeast isolated from Biological Soil Crust.</title>
        <authorList>
            <person name="Kurbessoian T."/>
        </authorList>
    </citation>
    <scope>NUCLEOTIDE SEQUENCE [LARGE SCALE GENOMIC DNA]</scope>
    <source>
        <strain evidence="2 3">CCFEE 5522</strain>
    </source>
</reference>
<keyword evidence="3" id="KW-1185">Reference proteome</keyword>
<evidence type="ECO:0000313" key="2">
    <source>
        <dbReference type="EMBL" id="KAK4549481.1"/>
    </source>
</evidence>
<feature type="compositionally biased region" description="Basic and acidic residues" evidence="1">
    <location>
        <begin position="35"/>
        <end position="44"/>
    </location>
</feature>
<protein>
    <submittedName>
        <fullName evidence="2">Uncharacterized protein</fullName>
    </submittedName>
</protein>
<gene>
    <name evidence="2" type="ORF">LTR36_006478</name>
</gene>
<evidence type="ECO:0000313" key="3">
    <source>
        <dbReference type="Proteomes" id="UP001324427"/>
    </source>
</evidence>
<dbReference type="PANTHER" id="PTHR42090">
    <property type="match status" value="1"/>
</dbReference>
<feature type="compositionally biased region" description="Polar residues" evidence="1">
    <location>
        <begin position="90"/>
        <end position="104"/>
    </location>
</feature>
<feature type="region of interest" description="Disordered" evidence="1">
    <location>
        <begin position="32"/>
        <end position="148"/>
    </location>
</feature>
<feature type="compositionally biased region" description="Basic and acidic residues" evidence="1">
    <location>
        <begin position="69"/>
        <end position="89"/>
    </location>
</feature>
<dbReference type="Proteomes" id="UP001324427">
    <property type="component" value="Unassembled WGS sequence"/>
</dbReference>
<evidence type="ECO:0000256" key="1">
    <source>
        <dbReference type="SAM" id="MobiDB-lite"/>
    </source>
</evidence>
<organism evidence="2 3">
    <name type="scientific">Oleoguttula mirabilis</name>
    <dbReference type="NCBI Taxonomy" id="1507867"/>
    <lineage>
        <taxon>Eukaryota</taxon>
        <taxon>Fungi</taxon>
        <taxon>Dikarya</taxon>
        <taxon>Ascomycota</taxon>
        <taxon>Pezizomycotina</taxon>
        <taxon>Dothideomycetes</taxon>
        <taxon>Dothideomycetidae</taxon>
        <taxon>Mycosphaerellales</taxon>
        <taxon>Teratosphaeriaceae</taxon>
        <taxon>Oleoguttula</taxon>
    </lineage>
</organism>
<accession>A0AAV9JWL1</accession>
<comment type="caution">
    <text evidence="2">The sequence shown here is derived from an EMBL/GenBank/DDBJ whole genome shotgun (WGS) entry which is preliminary data.</text>
</comment>
<name>A0AAV9JWL1_9PEZI</name>
<feature type="compositionally biased region" description="Gly residues" evidence="1">
    <location>
        <begin position="134"/>
        <end position="148"/>
    </location>
</feature>
<sequence>MFARTVRRSFAARSCYTSRHIVAPRQFQTSSRVLARKDTMDKDSLNPQPNEYAKSGSDDQASAISDTAFDPKKTSPEEQHDSAGAESDSKGSNPLNVSPANTEVSKPRGGQEGGHEGSSAESGQGNSDRARTSGSGGAPKSGGGKHGG</sequence>
<dbReference type="EMBL" id="JAVFHQ010000004">
    <property type="protein sequence ID" value="KAK4549481.1"/>
    <property type="molecule type" value="Genomic_DNA"/>
</dbReference>
<dbReference type="PANTHER" id="PTHR42090:SF1">
    <property type="match status" value="1"/>
</dbReference>
<dbReference type="AlphaFoldDB" id="A0AAV9JWL1"/>